<dbReference type="GO" id="GO:0005829">
    <property type="term" value="C:cytosol"/>
    <property type="evidence" value="ECO:0007669"/>
    <property type="project" value="TreeGrafter"/>
</dbReference>
<dbReference type="OrthoDB" id="7565195at2"/>
<dbReference type="GO" id="GO:0003700">
    <property type="term" value="F:DNA-binding transcription factor activity"/>
    <property type="evidence" value="ECO:0007669"/>
    <property type="project" value="InterPro"/>
</dbReference>
<dbReference type="STRING" id="225324.SAMN02745126_06102"/>
<evidence type="ECO:0000313" key="6">
    <source>
        <dbReference type="Proteomes" id="UP000190092"/>
    </source>
</evidence>
<organism evidence="5 6">
    <name type="scientific">Enhydrobacter aerosaccus</name>
    <dbReference type="NCBI Taxonomy" id="225324"/>
    <lineage>
        <taxon>Bacteria</taxon>
        <taxon>Pseudomonadati</taxon>
        <taxon>Pseudomonadota</taxon>
        <taxon>Alphaproteobacteria</taxon>
        <taxon>Hyphomicrobiales</taxon>
        <taxon>Enhydrobacter</taxon>
    </lineage>
</organism>
<dbReference type="InterPro" id="IPR018060">
    <property type="entry name" value="HTH_AraC"/>
</dbReference>
<dbReference type="PROSITE" id="PS01124">
    <property type="entry name" value="HTH_ARAC_FAMILY_2"/>
    <property type="match status" value="1"/>
</dbReference>
<name>A0A1T4TED4_9HYPH</name>
<dbReference type="Proteomes" id="UP000190092">
    <property type="component" value="Unassembled WGS sequence"/>
</dbReference>
<dbReference type="Pfam" id="PF12625">
    <property type="entry name" value="Arabinose_bd"/>
    <property type="match status" value="1"/>
</dbReference>
<dbReference type="Gene3D" id="1.10.10.60">
    <property type="entry name" value="Homeodomain-like"/>
    <property type="match status" value="1"/>
</dbReference>
<keyword evidence="6" id="KW-1185">Reference proteome</keyword>
<dbReference type="PANTHER" id="PTHR47894">
    <property type="entry name" value="HTH-TYPE TRANSCRIPTIONAL REGULATOR GADX"/>
    <property type="match status" value="1"/>
</dbReference>
<protein>
    <submittedName>
        <fullName evidence="5">AraC-type DNA-binding protein</fullName>
    </submittedName>
</protein>
<keyword evidence="3" id="KW-0804">Transcription</keyword>
<evidence type="ECO:0000256" key="2">
    <source>
        <dbReference type="ARBA" id="ARBA00023125"/>
    </source>
</evidence>
<dbReference type="EMBL" id="FUWJ01000016">
    <property type="protein sequence ID" value="SKA38783.1"/>
    <property type="molecule type" value="Genomic_DNA"/>
</dbReference>
<evidence type="ECO:0000256" key="1">
    <source>
        <dbReference type="ARBA" id="ARBA00023015"/>
    </source>
</evidence>
<dbReference type="AlphaFoldDB" id="A0A1T4TED4"/>
<feature type="domain" description="HTH araC/xylS-type" evidence="4">
    <location>
        <begin position="231"/>
        <end position="329"/>
    </location>
</feature>
<evidence type="ECO:0000313" key="5">
    <source>
        <dbReference type="EMBL" id="SKA38783.1"/>
    </source>
</evidence>
<reference evidence="6" key="1">
    <citation type="submission" date="2017-02" db="EMBL/GenBank/DDBJ databases">
        <authorList>
            <person name="Varghese N."/>
            <person name="Submissions S."/>
        </authorList>
    </citation>
    <scope>NUCLEOTIDE SEQUENCE [LARGE SCALE GENOMIC DNA]</scope>
    <source>
        <strain evidence="6">ATCC 27094</strain>
    </source>
</reference>
<dbReference type="Pfam" id="PF12833">
    <property type="entry name" value="HTH_18"/>
    <property type="match status" value="1"/>
</dbReference>
<gene>
    <name evidence="5" type="ORF">SAMN02745126_06102</name>
</gene>
<keyword evidence="1" id="KW-0805">Transcription regulation</keyword>
<proteinExistence type="predicted"/>
<dbReference type="SUPFAM" id="SSF46689">
    <property type="entry name" value="Homeodomain-like"/>
    <property type="match status" value="1"/>
</dbReference>
<dbReference type="InterPro" id="IPR009057">
    <property type="entry name" value="Homeodomain-like_sf"/>
</dbReference>
<dbReference type="PANTHER" id="PTHR47894:SF4">
    <property type="entry name" value="HTH-TYPE TRANSCRIPTIONAL REGULATOR GADX"/>
    <property type="match status" value="1"/>
</dbReference>
<accession>A0A1T4TED4</accession>
<keyword evidence="2 5" id="KW-0238">DNA-binding</keyword>
<dbReference type="RefSeq" id="WP_085937836.1">
    <property type="nucleotide sequence ID" value="NZ_FUWJ01000016.1"/>
</dbReference>
<evidence type="ECO:0000259" key="4">
    <source>
        <dbReference type="PROSITE" id="PS01124"/>
    </source>
</evidence>
<dbReference type="SMART" id="SM00342">
    <property type="entry name" value="HTH_ARAC"/>
    <property type="match status" value="1"/>
</dbReference>
<evidence type="ECO:0000256" key="3">
    <source>
        <dbReference type="ARBA" id="ARBA00023163"/>
    </source>
</evidence>
<dbReference type="InterPro" id="IPR032687">
    <property type="entry name" value="AraC-type_N"/>
</dbReference>
<sequence length="337" mass="37011">MTDLIRSACLTSYPEIARSLGLDPLRMLDACGIDRRCLEDPDIKLPAGALGRLLEVSAKAAKVEDFGLRLAETRTLSVLGPVGLLVREEATVRDALQALMRYIRLHNEALSLRLEERGGEAVVSVGIRVTDLAPVRQGVELAVGVLFRVLRSLLGPQWRPLVCFAHAAPRRGDLHRRVFGGRVAFLQDFNGIVCAARDLDRAIPSSDPALARYARQHLEALLARPSASMGDKVRELVWLQLASGRCTADHIAGQLGIDRRTLHRRLSAEGLTFSGIVDEVRTEIVSRTLPSRERSLASLADMLGFSCLSAFSRWFRGRFRTSPSAWRTAAVAPTHPA</sequence>
<dbReference type="GO" id="GO:0000976">
    <property type="term" value="F:transcription cis-regulatory region binding"/>
    <property type="evidence" value="ECO:0007669"/>
    <property type="project" value="TreeGrafter"/>
</dbReference>